<dbReference type="InParanoid" id="A0A0D8JT04"/>
<reference evidence="3" key="1">
    <citation type="journal article" date="2009" name="Genome Res.">
        <title>Comparative genomic analyses of the human fungal pathogens Coccidioides and their relatives.</title>
        <authorList>
            <person name="Sharpton T.J."/>
            <person name="Stajich J.E."/>
            <person name="Rounsley S.D."/>
            <person name="Gardner M.J."/>
            <person name="Wortman J.R."/>
            <person name="Jordar V.S."/>
            <person name="Maiti R."/>
            <person name="Kodira C.D."/>
            <person name="Neafsey D.E."/>
            <person name="Zeng Q."/>
            <person name="Hung C.-Y."/>
            <person name="McMahan C."/>
            <person name="Muszewska A."/>
            <person name="Grynberg M."/>
            <person name="Mandel M.A."/>
            <person name="Kellner E.M."/>
            <person name="Barker B.M."/>
            <person name="Galgiani J.N."/>
            <person name="Orbach M.J."/>
            <person name="Kirkland T.N."/>
            <person name="Cole G.T."/>
            <person name="Henn M.R."/>
            <person name="Birren B.W."/>
            <person name="Taylor J.W."/>
        </authorList>
    </citation>
    <scope>NUCLEOTIDE SEQUENCE [LARGE SCALE GENOMIC DNA]</scope>
    <source>
        <strain evidence="3">RS</strain>
    </source>
</reference>
<feature type="region of interest" description="Disordered" evidence="1">
    <location>
        <begin position="132"/>
        <end position="151"/>
    </location>
</feature>
<dbReference type="AlphaFoldDB" id="A0A0D8JT04"/>
<dbReference type="RefSeq" id="XP_012214267.1">
    <property type="nucleotide sequence ID" value="XM_012358844.1"/>
</dbReference>
<sequence>MAAILSTGQIRLVARIQSTSRSDAVEATMLEHMNSSHVGNLSVGDLAAVLVKSPSAMDERAGIGCNKDGEFRSLHKVPPSSSHGVAHQPNESHERAALTNQISRDFDGDVAGFRCLTHALLLHPLIPTVMERANDGSGEQPNHMRSAEGGPDSFTALALSWAVTTSDVLRG</sequence>
<evidence type="ECO:0000256" key="1">
    <source>
        <dbReference type="SAM" id="MobiDB-lite"/>
    </source>
</evidence>
<evidence type="ECO:0000313" key="2">
    <source>
        <dbReference type="EMBL" id="KJF60249.1"/>
    </source>
</evidence>
<dbReference type="VEuPathDB" id="FungiDB:CIMG_10637"/>
<proteinExistence type="predicted"/>
<name>A0A0D8JT04_COCIM</name>
<dbReference type="EMBL" id="GG704911">
    <property type="protein sequence ID" value="KJF60249.1"/>
    <property type="molecule type" value="Genomic_DNA"/>
</dbReference>
<reference evidence="3" key="2">
    <citation type="journal article" date="2010" name="Genome Res.">
        <title>Population genomic sequencing of Coccidioides fungi reveals recent hybridization and transposon control.</title>
        <authorList>
            <person name="Neafsey D.E."/>
            <person name="Barker B.M."/>
            <person name="Sharpton T.J."/>
            <person name="Stajich J.E."/>
            <person name="Park D.J."/>
            <person name="Whiston E."/>
            <person name="Hung C.-Y."/>
            <person name="McMahan C."/>
            <person name="White J."/>
            <person name="Sykes S."/>
            <person name="Heiman D."/>
            <person name="Young S."/>
            <person name="Zeng Q."/>
            <person name="Abouelleil A."/>
            <person name="Aftuck L."/>
            <person name="Bessette D."/>
            <person name="Brown A."/>
            <person name="FitzGerald M."/>
            <person name="Lui A."/>
            <person name="Macdonald J.P."/>
            <person name="Priest M."/>
            <person name="Orbach M.J."/>
            <person name="Galgiani J.N."/>
            <person name="Kirkland T.N."/>
            <person name="Cole G.T."/>
            <person name="Birren B.W."/>
            <person name="Henn M.R."/>
            <person name="Taylor J.W."/>
            <person name="Rounsley S.D."/>
        </authorList>
    </citation>
    <scope>GENOME REANNOTATION</scope>
    <source>
        <strain evidence="3">RS</strain>
    </source>
</reference>
<accession>A0A0D8JT04</accession>
<keyword evidence="3" id="KW-1185">Reference proteome</keyword>
<organism evidence="2 3">
    <name type="scientific">Coccidioides immitis (strain RS)</name>
    <name type="common">Valley fever fungus</name>
    <dbReference type="NCBI Taxonomy" id="246410"/>
    <lineage>
        <taxon>Eukaryota</taxon>
        <taxon>Fungi</taxon>
        <taxon>Dikarya</taxon>
        <taxon>Ascomycota</taxon>
        <taxon>Pezizomycotina</taxon>
        <taxon>Eurotiomycetes</taxon>
        <taxon>Eurotiomycetidae</taxon>
        <taxon>Onygenales</taxon>
        <taxon>Onygenaceae</taxon>
        <taxon>Coccidioides</taxon>
    </lineage>
</organism>
<gene>
    <name evidence="2" type="ORF">CIMG_10637</name>
</gene>
<dbReference type="Proteomes" id="UP000001261">
    <property type="component" value="Unassembled WGS sequence"/>
</dbReference>
<dbReference type="KEGG" id="cim:CIMG_10637"/>
<evidence type="ECO:0000313" key="3">
    <source>
        <dbReference type="Proteomes" id="UP000001261"/>
    </source>
</evidence>
<dbReference type="GeneID" id="24163369"/>
<protein>
    <submittedName>
        <fullName evidence="2">Uncharacterized protein</fullName>
    </submittedName>
</protein>